<dbReference type="PROSITE" id="PS50011">
    <property type="entry name" value="PROTEIN_KINASE_DOM"/>
    <property type="match status" value="1"/>
</dbReference>
<keyword evidence="4 8" id="KW-0067">ATP-binding</keyword>
<reference evidence="13" key="2">
    <citation type="submission" date="2019-09" db="UniProtKB">
        <authorList>
            <consortium name="WormBaseParasite"/>
        </authorList>
    </citation>
    <scope>IDENTIFICATION</scope>
</reference>
<dbReference type="WBParaSite" id="HPBE_0001489701-mRNA-1">
    <property type="protein sequence ID" value="HPBE_0001489701-mRNA-1"/>
    <property type="gene ID" value="HPBE_0001489701"/>
</dbReference>
<accession>A0A3P8AW18</accession>
<feature type="domain" description="SH2" evidence="9">
    <location>
        <begin position="21"/>
        <end position="132"/>
    </location>
</feature>
<dbReference type="Pfam" id="PF00017">
    <property type="entry name" value="SH2"/>
    <property type="match status" value="1"/>
</dbReference>
<reference evidence="11 12" key="1">
    <citation type="submission" date="2018-11" db="EMBL/GenBank/DDBJ databases">
        <authorList>
            <consortium name="Pathogen Informatics"/>
        </authorList>
    </citation>
    <scope>NUCLEOTIDE SEQUENCE [LARGE SCALE GENOMIC DNA]</scope>
</reference>
<dbReference type="Proteomes" id="UP000050761">
    <property type="component" value="Unassembled WGS sequence"/>
</dbReference>
<name>A0A183G159_HELPZ</name>
<evidence type="ECO:0000256" key="6">
    <source>
        <dbReference type="ARBA" id="ARBA00051245"/>
    </source>
</evidence>
<dbReference type="CDD" id="cd00192">
    <property type="entry name" value="PTKc"/>
    <property type="match status" value="1"/>
</dbReference>
<keyword evidence="1 8" id="KW-0808">Transferase</keyword>
<organism evidence="12 13">
    <name type="scientific">Heligmosomoides polygyrus</name>
    <name type="common">Parasitic roundworm</name>
    <dbReference type="NCBI Taxonomy" id="6339"/>
    <lineage>
        <taxon>Eukaryota</taxon>
        <taxon>Metazoa</taxon>
        <taxon>Ecdysozoa</taxon>
        <taxon>Nematoda</taxon>
        <taxon>Chromadorea</taxon>
        <taxon>Rhabditida</taxon>
        <taxon>Rhabditina</taxon>
        <taxon>Rhabditomorpha</taxon>
        <taxon>Strongyloidea</taxon>
        <taxon>Heligmosomidae</taxon>
        <taxon>Heligmosomoides</taxon>
    </lineage>
</organism>
<dbReference type="CDD" id="cd10361">
    <property type="entry name" value="SH2_Fps_family"/>
    <property type="match status" value="1"/>
</dbReference>
<evidence type="ECO:0000256" key="4">
    <source>
        <dbReference type="ARBA" id="ARBA00022840"/>
    </source>
</evidence>
<dbReference type="PROSITE" id="PS50001">
    <property type="entry name" value="SH2"/>
    <property type="match status" value="1"/>
</dbReference>
<evidence type="ECO:0000256" key="7">
    <source>
        <dbReference type="PROSITE-ProRule" id="PRU00191"/>
    </source>
</evidence>
<dbReference type="InterPro" id="IPR036860">
    <property type="entry name" value="SH2_dom_sf"/>
</dbReference>
<evidence type="ECO:0000256" key="2">
    <source>
        <dbReference type="ARBA" id="ARBA00022741"/>
    </source>
</evidence>
<dbReference type="SUPFAM" id="SSF55550">
    <property type="entry name" value="SH2 domain"/>
    <property type="match status" value="1"/>
</dbReference>
<dbReference type="InterPro" id="IPR001245">
    <property type="entry name" value="Ser-Thr/Tyr_kinase_cat_dom"/>
</dbReference>
<dbReference type="InterPro" id="IPR011009">
    <property type="entry name" value="Kinase-like_dom_sf"/>
</dbReference>
<keyword evidence="3 8" id="KW-0418">Kinase</keyword>
<evidence type="ECO:0000313" key="12">
    <source>
        <dbReference type="Proteomes" id="UP000050761"/>
    </source>
</evidence>
<keyword evidence="7" id="KW-0727">SH2 domain</keyword>
<dbReference type="Pfam" id="PF07714">
    <property type="entry name" value="PK_Tyr_Ser-Thr"/>
    <property type="match status" value="1"/>
</dbReference>
<evidence type="ECO:0000259" key="10">
    <source>
        <dbReference type="PROSITE" id="PS50011"/>
    </source>
</evidence>
<proteinExistence type="inferred from homology"/>
<dbReference type="SMART" id="SM00219">
    <property type="entry name" value="TyrKc"/>
    <property type="match status" value="1"/>
</dbReference>
<dbReference type="InterPro" id="IPR000719">
    <property type="entry name" value="Prot_kinase_dom"/>
</dbReference>
<keyword evidence="2 8" id="KW-0547">Nucleotide-binding</keyword>
<evidence type="ECO:0000259" key="9">
    <source>
        <dbReference type="PROSITE" id="PS50001"/>
    </source>
</evidence>
<dbReference type="Gene3D" id="3.30.505.10">
    <property type="entry name" value="SH2 domain"/>
    <property type="match status" value="1"/>
</dbReference>
<dbReference type="EMBL" id="UZAH01028594">
    <property type="protein sequence ID" value="VDP01158.1"/>
    <property type="molecule type" value="Genomic_DNA"/>
</dbReference>
<keyword evidence="12" id="KW-1185">Reference proteome</keyword>
<dbReference type="SMART" id="SM00252">
    <property type="entry name" value="SH2"/>
    <property type="match status" value="1"/>
</dbReference>
<dbReference type="InterPro" id="IPR008266">
    <property type="entry name" value="Tyr_kinase_AS"/>
</dbReference>
<accession>A0A183G159</accession>
<dbReference type="OrthoDB" id="4062651at2759"/>
<dbReference type="Gene3D" id="1.10.510.10">
    <property type="entry name" value="Transferase(Phosphotransferase) domain 1"/>
    <property type="match status" value="1"/>
</dbReference>
<dbReference type="AlphaFoldDB" id="A0A183G159"/>
<evidence type="ECO:0000256" key="1">
    <source>
        <dbReference type="ARBA" id="ARBA00022679"/>
    </source>
</evidence>
<dbReference type="PRINTS" id="PR00109">
    <property type="entry name" value="TYRKINASE"/>
</dbReference>
<dbReference type="InterPro" id="IPR050198">
    <property type="entry name" value="Non-receptor_tyrosine_kinases"/>
</dbReference>
<comment type="catalytic activity">
    <reaction evidence="6 8">
        <text>L-tyrosyl-[protein] + ATP = O-phospho-L-tyrosyl-[protein] + ADP + H(+)</text>
        <dbReference type="Rhea" id="RHEA:10596"/>
        <dbReference type="Rhea" id="RHEA-COMP:10136"/>
        <dbReference type="Rhea" id="RHEA-COMP:20101"/>
        <dbReference type="ChEBI" id="CHEBI:15378"/>
        <dbReference type="ChEBI" id="CHEBI:30616"/>
        <dbReference type="ChEBI" id="CHEBI:46858"/>
        <dbReference type="ChEBI" id="CHEBI:61978"/>
        <dbReference type="ChEBI" id="CHEBI:456216"/>
        <dbReference type="EC" id="2.7.10.2"/>
    </reaction>
</comment>
<gene>
    <name evidence="11" type="ORF">HPBE_LOCUS14898</name>
</gene>
<dbReference type="GO" id="GO:0005524">
    <property type="term" value="F:ATP binding"/>
    <property type="evidence" value="ECO:0007669"/>
    <property type="project" value="UniProtKB-KW"/>
</dbReference>
<feature type="domain" description="Protein kinase" evidence="10">
    <location>
        <begin position="144"/>
        <end position="399"/>
    </location>
</feature>
<evidence type="ECO:0000313" key="13">
    <source>
        <dbReference type="WBParaSite" id="HPBE_0001489701-mRNA-1"/>
    </source>
</evidence>
<comment type="similarity">
    <text evidence="8">Belongs to the protein kinase superfamily. Tyr protein kinase family.</text>
</comment>
<dbReference type="InterPro" id="IPR035849">
    <property type="entry name" value="Fes/Fps/Fer_SH2"/>
</dbReference>
<dbReference type="InterPro" id="IPR000980">
    <property type="entry name" value="SH2"/>
</dbReference>
<dbReference type="PROSITE" id="PS00109">
    <property type="entry name" value="PROTEIN_KINASE_TYR"/>
    <property type="match status" value="1"/>
</dbReference>
<protein>
    <recommendedName>
        <fullName evidence="8">Tyrosine-protein kinase</fullName>
        <ecNumber evidence="8">2.7.10.2</ecNumber>
    </recommendedName>
</protein>
<dbReference type="PANTHER" id="PTHR24418">
    <property type="entry name" value="TYROSINE-PROTEIN KINASE"/>
    <property type="match status" value="1"/>
</dbReference>
<sequence>MADVDATDVNKIDPWLSSQKFFHGFLSREDLPALLQNDGDFLVRCNEADKGQPREIIVSVLYDPEGKSKGADQNGKLELTRNFVVQTALSNKTRKYFFDSREKFEPIEELLTYHSETPLVVNQAQVVLKRAIRLAKWEFTPQAVQVGKLLNTGAFGETRQGRLTLKDGSMIDVAVKMMKGHSDMCRQQVKEMVREARLMRGLSHPNIVYFYGVCLQEQPIYILFELIRGGPLDAYLLENKATVTNDERLQIVMGVCWGLEYLHSKGVLHRDIAAKNCLYDTLKNVKISEFGLSRQGTTYSMRTARKMPIKWMAPESIKSFVFSQKSDAYSFGVLIFEVFACVEPYAKLTTNAAKDAILSGTLNQFPEGTPEKLVNYVKSTLWEANPEKRDDMFHVKPWLEAFTGLTLILDHK</sequence>
<dbReference type="SUPFAM" id="SSF56112">
    <property type="entry name" value="Protein kinase-like (PK-like)"/>
    <property type="match status" value="1"/>
</dbReference>
<evidence type="ECO:0000256" key="3">
    <source>
        <dbReference type="ARBA" id="ARBA00022777"/>
    </source>
</evidence>
<dbReference type="EC" id="2.7.10.2" evidence="8"/>
<keyword evidence="5 8" id="KW-0829">Tyrosine-protein kinase</keyword>
<dbReference type="GO" id="GO:0004715">
    <property type="term" value="F:non-membrane spanning protein tyrosine kinase activity"/>
    <property type="evidence" value="ECO:0007669"/>
    <property type="project" value="UniProtKB-EC"/>
</dbReference>
<evidence type="ECO:0000256" key="5">
    <source>
        <dbReference type="ARBA" id="ARBA00023137"/>
    </source>
</evidence>
<evidence type="ECO:0000313" key="11">
    <source>
        <dbReference type="EMBL" id="VDP01158.1"/>
    </source>
</evidence>
<dbReference type="InterPro" id="IPR020635">
    <property type="entry name" value="Tyr_kinase_cat_dom"/>
</dbReference>
<evidence type="ECO:0000256" key="8">
    <source>
        <dbReference type="RuleBase" id="RU362096"/>
    </source>
</evidence>